<comment type="caution">
    <text evidence="1">The sequence shown here is derived from an EMBL/GenBank/DDBJ whole genome shotgun (WGS) entry which is preliminary data.</text>
</comment>
<evidence type="ECO:0000313" key="1">
    <source>
        <dbReference type="EMBL" id="MPC13124.1"/>
    </source>
</evidence>
<accession>A0A5B7CWJ0</accession>
<name>A0A5B7CWJ0_PORTR</name>
<proteinExistence type="predicted"/>
<reference evidence="1 2" key="1">
    <citation type="submission" date="2019-05" db="EMBL/GenBank/DDBJ databases">
        <title>Another draft genome of Portunus trituberculatus and its Hox gene families provides insights of decapod evolution.</title>
        <authorList>
            <person name="Jeong J.-H."/>
            <person name="Song I."/>
            <person name="Kim S."/>
            <person name="Choi T."/>
            <person name="Kim D."/>
            <person name="Ryu S."/>
            <person name="Kim W."/>
        </authorList>
    </citation>
    <scope>NUCLEOTIDE SEQUENCE [LARGE SCALE GENOMIC DNA]</scope>
    <source>
        <tissue evidence="1">Muscle</tissue>
    </source>
</reference>
<sequence length="136" mass="15069">MMNYPTLPLKKNLGRRNEGQTFNVPIHTQMRAPHHYLIPPWLHPLTSPSCLVLPSNRPRNLVSTSSSDISPDTTFGWLEASVTMPSPDSSSFAKASSTTAVRSSVISGCRNRTKQTRPAHTLTYILSLTHKDPMEA</sequence>
<dbReference type="AlphaFoldDB" id="A0A5B7CWJ0"/>
<keyword evidence="2" id="KW-1185">Reference proteome</keyword>
<evidence type="ECO:0000313" key="2">
    <source>
        <dbReference type="Proteomes" id="UP000324222"/>
    </source>
</evidence>
<dbReference type="EMBL" id="VSRR010000260">
    <property type="protein sequence ID" value="MPC13124.1"/>
    <property type="molecule type" value="Genomic_DNA"/>
</dbReference>
<protein>
    <submittedName>
        <fullName evidence="1">Uncharacterized protein</fullName>
    </submittedName>
</protein>
<organism evidence="1 2">
    <name type="scientific">Portunus trituberculatus</name>
    <name type="common">Swimming crab</name>
    <name type="synonym">Neptunus trituberculatus</name>
    <dbReference type="NCBI Taxonomy" id="210409"/>
    <lineage>
        <taxon>Eukaryota</taxon>
        <taxon>Metazoa</taxon>
        <taxon>Ecdysozoa</taxon>
        <taxon>Arthropoda</taxon>
        <taxon>Crustacea</taxon>
        <taxon>Multicrustacea</taxon>
        <taxon>Malacostraca</taxon>
        <taxon>Eumalacostraca</taxon>
        <taxon>Eucarida</taxon>
        <taxon>Decapoda</taxon>
        <taxon>Pleocyemata</taxon>
        <taxon>Brachyura</taxon>
        <taxon>Eubrachyura</taxon>
        <taxon>Portunoidea</taxon>
        <taxon>Portunidae</taxon>
        <taxon>Portuninae</taxon>
        <taxon>Portunus</taxon>
    </lineage>
</organism>
<gene>
    <name evidence="1" type="ORF">E2C01_005843</name>
</gene>
<dbReference type="Proteomes" id="UP000324222">
    <property type="component" value="Unassembled WGS sequence"/>
</dbReference>